<dbReference type="SUPFAM" id="SSF54909">
    <property type="entry name" value="Dimeric alpha+beta barrel"/>
    <property type="match status" value="1"/>
</dbReference>
<sequence length="94" mass="11061">MLVRIVKMHFAPAYVDEFKTLFNNIKLLISNFEGCKDVKLLQHETDETIFFTISKWQGADDLENYRKSNLFIETWAKVKPNFSSKAEAWSLLEQ</sequence>
<evidence type="ECO:0000313" key="2">
    <source>
        <dbReference type="EMBL" id="TCC90572.1"/>
    </source>
</evidence>
<gene>
    <name evidence="2" type="ORF">EZ428_14985</name>
</gene>
<keyword evidence="2" id="KW-0560">Oxidoreductase</keyword>
<keyword evidence="2" id="KW-0503">Monooxygenase</keyword>
<dbReference type="OrthoDB" id="1120859at2"/>
<dbReference type="PROSITE" id="PS51725">
    <property type="entry name" value="ABM"/>
    <property type="match status" value="1"/>
</dbReference>
<dbReference type="Proteomes" id="UP000292884">
    <property type="component" value="Unassembled WGS sequence"/>
</dbReference>
<evidence type="ECO:0000259" key="1">
    <source>
        <dbReference type="PROSITE" id="PS51725"/>
    </source>
</evidence>
<dbReference type="AlphaFoldDB" id="A0A4R0MWG6"/>
<keyword evidence="3" id="KW-1185">Reference proteome</keyword>
<organism evidence="2 3">
    <name type="scientific">Pedobacter frigiditerrae</name>
    <dbReference type="NCBI Taxonomy" id="2530452"/>
    <lineage>
        <taxon>Bacteria</taxon>
        <taxon>Pseudomonadati</taxon>
        <taxon>Bacteroidota</taxon>
        <taxon>Sphingobacteriia</taxon>
        <taxon>Sphingobacteriales</taxon>
        <taxon>Sphingobacteriaceae</taxon>
        <taxon>Pedobacter</taxon>
    </lineage>
</organism>
<protein>
    <submittedName>
        <fullName evidence="2">Antibiotic biosynthesis monooxygenase</fullName>
    </submittedName>
</protein>
<dbReference type="InterPro" id="IPR007138">
    <property type="entry name" value="ABM_dom"/>
</dbReference>
<dbReference type="GO" id="GO:0004497">
    <property type="term" value="F:monooxygenase activity"/>
    <property type="evidence" value="ECO:0007669"/>
    <property type="project" value="UniProtKB-KW"/>
</dbReference>
<comment type="caution">
    <text evidence="2">The sequence shown here is derived from an EMBL/GenBank/DDBJ whole genome shotgun (WGS) entry which is preliminary data.</text>
</comment>
<dbReference type="InterPro" id="IPR011008">
    <property type="entry name" value="Dimeric_a/b-barrel"/>
</dbReference>
<dbReference type="EMBL" id="SJSK01000003">
    <property type="protein sequence ID" value="TCC90572.1"/>
    <property type="molecule type" value="Genomic_DNA"/>
</dbReference>
<reference evidence="2 3" key="1">
    <citation type="submission" date="2019-02" db="EMBL/GenBank/DDBJ databases">
        <title>Pedobacter sp. RP-1-13 sp. nov., isolated from Arctic soil.</title>
        <authorList>
            <person name="Dahal R.H."/>
        </authorList>
    </citation>
    <scope>NUCLEOTIDE SEQUENCE [LARGE SCALE GENOMIC DNA]</scope>
    <source>
        <strain evidence="2 3">RP-1-13</strain>
    </source>
</reference>
<dbReference type="Pfam" id="PF03992">
    <property type="entry name" value="ABM"/>
    <property type="match status" value="1"/>
</dbReference>
<dbReference type="RefSeq" id="WP_131553969.1">
    <property type="nucleotide sequence ID" value="NZ_SJSK01000003.1"/>
</dbReference>
<dbReference type="Gene3D" id="3.30.70.100">
    <property type="match status" value="1"/>
</dbReference>
<feature type="domain" description="ABM" evidence="1">
    <location>
        <begin position="2"/>
        <end position="92"/>
    </location>
</feature>
<name>A0A4R0MWG6_9SPHI</name>
<proteinExistence type="predicted"/>
<accession>A0A4R0MWG6</accession>
<evidence type="ECO:0000313" key="3">
    <source>
        <dbReference type="Proteomes" id="UP000292884"/>
    </source>
</evidence>